<evidence type="ECO:0000256" key="2">
    <source>
        <dbReference type="ARBA" id="ARBA00022448"/>
    </source>
</evidence>
<evidence type="ECO:0000256" key="6">
    <source>
        <dbReference type="ARBA" id="ARBA00022967"/>
    </source>
</evidence>
<proteinExistence type="predicted"/>
<dbReference type="PROSITE" id="PS00211">
    <property type="entry name" value="ABC_TRANSPORTER_1"/>
    <property type="match status" value="1"/>
</dbReference>
<feature type="domain" description="ABC transporter" evidence="10">
    <location>
        <begin position="6"/>
        <end position="231"/>
    </location>
</feature>
<dbReference type="SMART" id="SM00382">
    <property type="entry name" value="AAA"/>
    <property type="match status" value="1"/>
</dbReference>
<evidence type="ECO:0000256" key="3">
    <source>
        <dbReference type="ARBA" id="ARBA00022475"/>
    </source>
</evidence>
<keyword evidence="5 11" id="KW-0067">ATP-binding</keyword>
<dbReference type="GO" id="GO:0005524">
    <property type="term" value="F:ATP binding"/>
    <property type="evidence" value="ECO:0007669"/>
    <property type="project" value="UniProtKB-KW"/>
</dbReference>
<dbReference type="EMBL" id="BHYL01000051">
    <property type="protein sequence ID" value="GCD19143.1"/>
    <property type="molecule type" value="Genomic_DNA"/>
</dbReference>
<evidence type="ECO:0000256" key="5">
    <source>
        <dbReference type="ARBA" id="ARBA00022840"/>
    </source>
</evidence>
<comment type="caution">
    <text evidence="11">The sequence shown here is derived from an EMBL/GenBank/DDBJ whole genome shotgun (WGS) entry which is preliminary data.</text>
</comment>
<dbReference type="InterPro" id="IPR027417">
    <property type="entry name" value="P-loop_NTPase"/>
</dbReference>
<keyword evidence="4" id="KW-0547">Nucleotide-binding</keyword>
<dbReference type="PANTHER" id="PTHR42711">
    <property type="entry name" value="ABC TRANSPORTER ATP-BINDING PROTEIN"/>
    <property type="match status" value="1"/>
</dbReference>
<accession>A0A401UWS6</accession>
<dbReference type="GO" id="GO:0046677">
    <property type="term" value="P:response to antibiotic"/>
    <property type="evidence" value="ECO:0007669"/>
    <property type="project" value="UniProtKB-KW"/>
</dbReference>
<dbReference type="InterPro" id="IPR050763">
    <property type="entry name" value="ABC_transporter_ATP-binding"/>
</dbReference>
<evidence type="ECO:0000313" key="11">
    <source>
        <dbReference type="EMBL" id="GCD19143.1"/>
    </source>
</evidence>
<dbReference type="InterPro" id="IPR003593">
    <property type="entry name" value="AAA+_ATPase"/>
</dbReference>
<dbReference type="GO" id="GO:0005886">
    <property type="term" value="C:plasma membrane"/>
    <property type="evidence" value="ECO:0007669"/>
    <property type="project" value="UniProtKB-SubCell"/>
</dbReference>
<evidence type="ECO:0000313" key="12">
    <source>
        <dbReference type="Proteomes" id="UP000288246"/>
    </source>
</evidence>
<evidence type="ECO:0000256" key="1">
    <source>
        <dbReference type="ARBA" id="ARBA00004202"/>
    </source>
</evidence>
<dbReference type="GO" id="GO:0016887">
    <property type="term" value="F:ATP hydrolysis activity"/>
    <property type="evidence" value="ECO:0007669"/>
    <property type="project" value="InterPro"/>
</dbReference>
<keyword evidence="6" id="KW-1278">Translocase</keyword>
<evidence type="ECO:0000259" key="10">
    <source>
        <dbReference type="PROSITE" id="PS50893"/>
    </source>
</evidence>
<evidence type="ECO:0000256" key="9">
    <source>
        <dbReference type="SAM" id="MobiDB-lite"/>
    </source>
</evidence>
<keyword evidence="12" id="KW-1185">Reference proteome</keyword>
<comment type="subcellular location">
    <subcellularLocation>
        <location evidence="1">Cell membrane</location>
        <topology evidence="1">Peripheral membrane protein</topology>
    </subcellularLocation>
</comment>
<dbReference type="InterPro" id="IPR003439">
    <property type="entry name" value="ABC_transporter-like_ATP-bd"/>
</dbReference>
<dbReference type="AlphaFoldDB" id="A0A401UWS6"/>
<keyword evidence="2" id="KW-0813">Transport</keyword>
<evidence type="ECO:0000256" key="4">
    <source>
        <dbReference type="ARBA" id="ARBA00022741"/>
    </source>
</evidence>
<evidence type="ECO:0000256" key="7">
    <source>
        <dbReference type="ARBA" id="ARBA00023136"/>
    </source>
</evidence>
<keyword evidence="7" id="KW-0472">Membrane</keyword>
<sequence>MPTPVIEVEHLRKTYGRNVAVDDVSLHVQPGEIFGILGRNGAGKTTTVEIVGGLRHADAGAVRVLGLDPRRDARRLHERVGLQLQESELPPRITVREALDLYASFYEDPADPASLITDLGLTEKAGTRFQNLSGGQKQRLSVALALVGNPEIAILDELTTGLDPHARRETWGVVDAIRQRGVTIVLVTHLMEEAERLCDRIALIDAGRVVATGTPAALAARATAEQVLRFRPSAPMPAGLLDRTPTVTHVATTTGATTDATAADATAADATATATAPADGTVEVRGTDNVVQDVLVALHQHGIRPVGLHLEQGSLEDAFVALTGRASQDAGPSATTATAARRAKNREN</sequence>
<dbReference type="PROSITE" id="PS50893">
    <property type="entry name" value="ABC_TRANSPORTER_2"/>
    <property type="match status" value="1"/>
</dbReference>
<keyword evidence="8" id="KW-0046">Antibiotic resistance</keyword>
<dbReference type="RefSeq" id="WP_124341684.1">
    <property type="nucleotide sequence ID" value="NZ_BHYL01000051.1"/>
</dbReference>
<dbReference type="Gene3D" id="3.40.50.300">
    <property type="entry name" value="P-loop containing nucleotide triphosphate hydrolases"/>
    <property type="match status" value="1"/>
</dbReference>
<dbReference type="Proteomes" id="UP000288246">
    <property type="component" value="Unassembled WGS sequence"/>
</dbReference>
<feature type="region of interest" description="Disordered" evidence="9">
    <location>
        <begin position="326"/>
        <end position="348"/>
    </location>
</feature>
<keyword evidence="3" id="KW-1003">Cell membrane</keyword>
<name>A0A401UWS6_9CELL</name>
<dbReference type="SUPFAM" id="SSF52540">
    <property type="entry name" value="P-loop containing nucleoside triphosphate hydrolases"/>
    <property type="match status" value="1"/>
</dbReference>
<organism evidence="11 12">
    <name type="scientific">Cellulomonas algicola</name>
    <dbReference type="NCBI Taxonomy" id="2071633"/>
    <lineage>
        <taxon>Bacteria</taxon>
        <taxon>Bacillati</taxon>
        <taxon>Actinomycetota</taxon>
        <taxon>Actinomycetes</taxon>
        <taxon>Micrococcales</taxon>
        <taxon>Cellulomonadaceae</taxon>
        <taxon>Cellulomonas</taxon>
    </lineage>
</organism>
<reference evidence="11 12" key="1">
    <citation type="submission" date="2018-11" db="EMBL/GenBank/DDBJ databases">
        <title>Draft genome sequence of Cellulomonas takizawaensis strain TKZ-21.</title>
        <authorList>
            <person name="Yamamura H."/>
            <person name="Hayashi T."/>
            <person name="Hamada M."/>
            <person name="Serisawa Y."/>
            <person name="Matsuyama K."/>
            <person name="Nakagawa Y."/>
            <person name="Otoguro M."/>
            <person name="Yanagida F."/>
            <person name="Hayakawa M."/>
        </authorList>
    </citation>
    <scope>NUCLEOTIDE SEQUENCE [LARGE SCALE GENOMIC DNA]</scope>
    <source>
        <strain evidence="11 12">TKZ-21</strain>
    </source>
</reference>
<dbReference type="Pfam" id="PF00005">
    <property type="entry name" value="ABC_tran"/>
    <property type="match status" value="1"/>
</dbReference>
<dbReference type="OrthoDB" id="9804819at2"/>
<evidence type="ECO:0000256" key="8">
    <source>
        <dbReference type="ARBA" id="ARBA00023251"/>
    </source>
</evidence>
<dbReference type="CDD" id="cd03230">
    <property type="entry name" value="ABC_DR_subfamily_A"/>
    <property type="match status" value="1"/>
</dbReference>
<dbReference type="PANTHER" id="PTHR42711:SF16">
    <property type="entry name" value="ABC TRANSPORTER ATP-BINDING PROTEIN"/>
    <property type="match status" value="1"/>
</dbReference>
<dbReference type="FunFam" id="3.40.50.300:FF:000589">
    <property type="entry name" value="ABC transporter, ATP-binding subunit"/>
    <property type="match status" value="1"/>
</dbReference>
<dbReference type="InterPro" id="IPR017871">
    <property type="entry name" value="ABC_transporter-like_CS"/>
</dbReference>
<protein>
    <submittedName>
        <fullName evidence="11">Multidrug ABC transporter ATP-binding protein</fullName>
    </submittedName>
</protein>
<gene>
    <name evidence="11" type="ORF">CTKZ_07050</name>
</gene>